<dbReference type="PROSITE" id="PS51257">
    <property type="entry name" value="PROKAR_LIPOPROTEIN"/>
    <property type="match status" value="1"/>
</dbReference>
<dbReference type="InterPro" id="IPR013783">
    <property type="entry name" value="Ig-like_fold"/>
</dbReference>
<dbReference type="Gene3D" id="2.60.40.10">
    <property type="entry name" value="Immunoglobulins"/>
    <property type="match status" value="1"/>
</dbReference>
<dbReference type="GeneID" id="93484891"/>
<gene>
    <name evidence="2" type="ORF">ST44_12975</name>
</gene>
<dbReference type="NCBIfam" id="NF033782">
    <property type="entry name" value="lipoprot_Omp28"/>
    <property type="match status" value="1"/>
</dbReference>
<evidence type="ECO:0000256" key="1">
    <source>
        <dbReference type="SAM" id="SignalP"/>
    </source>
</evidence>
<dbReference type="STRING" id="1602171.ST44_12975"/>
<dbReference type="Pfam" id="PF11551">
    <property type="entry name" value="Omp28"/>
    <property type="match status" value="1"/>
</dbReference>
<name>A0A0D0IWV6_9BACT</name>
<dbReference type="RefSeq" id="WP_022316108.1">
    <property type="nucleotide sequence ID" value="NZ_JAXJLY010000120.1"/>
</dbReference>
<dbReference type="OrthoDB" id="1081990at2"/>
<sequence length="273" mass="30102">MKLKNILYSSAVVAVAALFTACSDIDENERFEYVKPASVNRAVLIEDFTGQNCVYCPNGTEIIEGLLKQYGEDHIIAVGMHSGPLGFKGSKKYVGLKTDIADTYYNAWGVTTQPTATINRSVVLSDYTKWGAAVAIELQKEAKLSLNLTNTYDEASRQLTINVEAYGTDGNTDGKLTVWLLEDGVKAYQKDQSGYNYDYIHNHVFRANVTADAWGDAISVKEGVKSEKSYTYTLPEEWNADNVSVVAFVNGADNHNVEQVTKKAIKPQSLLTK</sequence>
<keyword evidence="1" id="KW-0732">Signal</keyword>
<reference evidence="2 3" key="1">
    <citation type="submission" date="2015-01" db="EMBL/GenBank/DDBJ databases">
        <title>Comparative genomics of non-oral Prevotella species.</title>
        <authorList>
            <person name="Accetto T."/>
            <person name="Nograsek B."/>
            <person name="Avgustin G."/>
        </authorList>
    </citation>
    <scope>NUCLEOTIDE SEQUENCE [LARGE SCALE GENOMIC DNA]</scope>
    <source>
        <strain evidence="2 3">P5-119</strain>
    </source>
</reference>
<accession>A0A0D0IWV6</accession>
<protein>
    <recommendedName>
        <fullName evidence="4">Outer membrane protein Omp28</fullName>
    </recommendedName>
</protein>
<organism evidence="2 3">
    <name type="scientific">Prevotella pectinovora</name>
    <dbReference type="NCBI Taxonomy" id="1602169"/>
    <lineage>
        <taxon>Bacteria</taxon>
        <taxon>Pseudomonadati</taxon>
        <taxon>Bacteroidota</taxon>
        <taxon>Bacteroidia</taxon>
        <taxon>Bacteroidales</taxon>
        <taxon>Prevotellaceae</taxon>
        <taxon>Prevotella</taxon>
    </lineage>
</organism>
<dbReference type="SUPFAM" id="SSF52833">
    <property type="entry name" value="Thioredoxin-like"/>
    <property type="match status" value="1"/>
</dbReference>
<dbReference type="AlphaFoldDB" id="A0A0D0IWV6"/>
<keyword evidence="3" id="KW-1185">Reference proteome</keyword>
<proteinExistence type="predicted"/>
<evidence type="ECO:0000313" key="2">
    <source>
        <dbReference type="EMBL" id="KIP59669.1"/>
    </source>
</evidence>
<dbReference type="EMBL" id="JXQK01000091">
    <property type="protein sequence ID" value="KIP59669.1"/>
    <property type="molecule type" value="Genomic_DNA"/>
</dbReference>
<dbReference type="InterPro" id="IPR036249">
    <property type="entry name" value="Thioredoxin-like_sf"/>
</dbReference>
<feature type="chain" id="PRO_5002213102" description="Outer membrane protein Omp28" evidence="1">
    <location>
        <begin position="17"/>
        <end position="273"/>
    </location>
</feature>
<comment type="caution">
    <text evidence="2">The sequence shown here is derived from an EMBL/GenBank/DDBJ whole genome shotgun (WGS) entry which is preliminary data.</text>
</comment>
<dbReference type="InterPro" id="IPR021615">
    <property type="entry name" value="Omp28"/>
</dbReference>
<evidence type="ECO:0000313" key="3">
    <source>
        <dbReference type="Proteomes" id="UP000032046"/>
    </source>
</evidence>
<dbReference type="Proteomes" id="UP000032046">
    <property type="component" value="Unassembled WGS sequence"/>
</dbReference>
<evidence type="ECO:0008006" key="4">
    <source>
        <dbReference type="Google" id="ProtNLM"/>
    </source>
</evidence>
<feature type="signal peptide" evidence="1">
    <location>
        <begin position="1"/>
        <end position="16"/>
    </location>
</feature>